<name>A0A928V892_9GAMM</name>
<gene>
    <name evidence="13" type="ORF">C4F51_14055</name>
</gene>
<dbReference type="SMART" id="SM00283">
    <property type="entry name" value="MA"/>
    <property type="match status" value="1"/>
</dbReference>
<comment type="subcellular location">
    <subcellularLocation>
        <location evidence="1">Membrane</location>
        <topology evidence="1">Multi-pass membrane protein</topology>
    </subcellularLocation>
</comment>
<dbReference type="EMBL" id="PRDL01000001">
    <property type="protein sequence ID" value="MBE8718314.1"/>
    <property type="molecule type" value="Genomic_DNA"/>
</dbReference>
<feature type="domain" description="Methyl-accepting transducer" evidence="11">
    <location>
        <begin position="269"/>
        <end position="505"/>
    </location>
</feature>
<evidence type="ECO:0000256" key="10">
    <source>
        <dbReference type="SAM" id="Phobius"/>
    </source>
</evidence>
<comment type="similarity">
    <text evidence="6">Belongs to the methyl-accepting chemotaxis (MCP) protein family.</text>
</comment>
<dbReference type="CDD" id="cd06225">
    <property type="entry name" value="HAMP"/>
    <property type="match status" value="1"/>
</dbReference>
<reference evidence="13" key="1">
    <citation type="submission" date="2018-07" db="EMBL/GenBank/DDBJ databases">
        <title>Genome assembly of strain Ka43.</title>
        <authorList>
            <person name="Kukolya J."/>
            <person name="Nagy I."/>
            <person name="Horvath B."/>
            <person name="Toth A."/>
        </authorList>
    </citation>
    <scope>NUCLEOTIDE SEQUENCE</scope>
    <source>
        <strain evidence="13">KB43</strain>
    </source>
</reference>
<dbReference type="SUPFAM" id="SSF58104">
    <property type="entry name" value="Methyl-accepting chemotaxis protein (MCP) signaling domain"/>
    <property type="match status" value="1"/>
</dbReference>
<evidence type="ECO:0000256" key="1">
    <source>
        <dbReference type="ARBA" id="ARBA00004141"/>
    </source>
</evidence>
<dbReference type="InterPro" id="IPR004089">
    <property type="entry name" value="MCPsignal_dom"/>
</dbReference>
<evidence type="ECO:0000313" key="13">
    <source>
        <dbReference type="EMBL" id="MBE8718314.1"/>
    </source>
</evidence>
<dbReference type="Pfam" id="PF00015">
    <property type="entry name" value="MCPsignal"/>
    <property type="match status" value="1"/>
</dbReference>
<dbReference type="PRINTS" id="PR00260">
    <property type="entry name" value="CHEMTRNSDUCR"/>
</dbReference>
<dbReference type="SMART" id="SM00304">
    <property type="entry name" value="HAMP"/>
    <property type="match status" value="1"/>
</dbReference>
<dbReference type="InterPro" id="IPR024478">
    <property type="entry name" value="HlyB_4HB_MCP"/>
</dbReference>
<dbReference type="GO" id="GO:0004888">
    <property type="term" value="F:transmembrane signaling receptor activity"/>
    <property type="evidence" value="ECO:0007669"/>
    <property type="project" value="InterPro"/>
</dbReference>
<evidence type="ECO:0000256" key="7">
    <source>
        <dbReference type="PROSITE-ProRule" id="PRU00284"/>
    </source>
</evidence>
<keyword evidence="14" id="KW-1185">Reference proteome</keyword>
<keyword evidence="8" id="KW-0175">Coiled coil</keyword>
<evidence type="ECO:0000313" key="14">
    <source>
        <dbReference type="Proteomes" id="UP000652567"/>
    </source>
</evidence>
<keyword evidence="3 10" id="KW-1133">Transmembrane helix</keyword>
<dbReference type="RefSeq" id="WP_193910769.1">
    <property type="nucleotide sequence ID" value="NZ_PRDL01000001.1"/>
</dbReference>
<feature type="coiled-coil region" evidence="8">
    <location>
        <begin position="347"/>
        <end position="381"/>
    </location>
</feature>
<evidence type="ECO:0000256" key="5">
    <source>
        <dbReference type="ARBA" id="ARBA00023224"/>
    </source>
</evidence>
<dbReference type="Proteomes" id="UP000652567">
    <property type="component" value="Unassembled WGS sequence"/>
</dbReference>
<evidence type="ECO:0000256" key="8">
    <source>
        <dbReference type="SAM" id="Coils"/>
    </source>
</evidence>
<dbReference type="Pfam" id="PF12729">
    <property type="entry name" value="4HB_MCP_1"/>
    <property type="match status" value="1"/>
</dbReference>
<evidence type="ECO:0000256" key="2">
    <source>
        <dbReference type="ARBA" id="ARBA00022692"/>
    </source>
</evidence>
<keyword evidence="5 7" id="KW-0807">Transducer</keyword>
<feature type="domain" description="HAMP" evidence="12">
    <location>
        <begin position="211"/>
        <end position="264"/>
    </location>
</feature>
<dbReference type="GO" id="GO:0016020">
    <property type="term" value="C:membrane"/>
    <property type="evidence" value="ECO:0007669"/>
    <property type="project" value="UniProtKB-SubCell"/>
</dbReference>
<evidence type="ECO:0000256" key="9">
    <source>
        <dbReference type="SAM" id="MobiDB-lite"/>
    </source>
</evidence>
<accession>A0A928V892</accession>
<feature type="region of interest" description="Disordered" evidence="9">
    <location>
        <begin position="316"/>
        <end position="335"/>
    </location>
</feature>
<dbReference type="PROSITE" id="PS50111">
    <property type="entry name" value="CHEMOTAXIS_TRANSDUC_2"/>
    <property type="match status" value="1"/>
</dbReference>
<keyword evidence="2 10" id="KW-0812">Transmembrane</keyword>
<dbReference type="Gene3D" id="1.10.287.950">
    <property type="entry name" value="Methyl-accepting chemotaxis protein"/>
    <property type="match status" value="1"/>
</dbReference>
<dbReference type="FunFam" id="1.10.287.950:FF:000001">
    <property type="entry name" value="Methyl-accepting chemotaxis sensory transducer"/>
    <property type="match status" value="1"/>
</dbReference>
<dbReference type="InterPro" id="IPR003660">
    <property type="entry name" value="HAMP_dom"/>
</dbReference>
<dbReference type="Pfam" id="PF00672">
    <property type="entry name" value="HAMP"/>
    <property type="match status" value="1"/>
</dbReference>
<organism evidence="13 14">
    <name type="scientific">Cellvibrio polysaccharolyticus</name>
    <dbReference type="NCBI Taxonomy" id="2082724"/>
    <lineage>
        <taxon>Bacteria</taxon>
        <taxon>Pseudomonadati</taxon>
        <taxon>Pseudomonadota</taxon>
        <taxon>Gammaproteobacteria</taxon>
        <taxon>Cellvibrionales</taxon>
        <taxon>Cellvibrionaceae</taxon>
        <taxon>Cellvibrio</taxon>
    </lineage>
</organism>
<dbReference type="InterPro" id="IPR004090">
    <property type="entry name" value="Chemotax_Me-accpt_rcpt"/>
</dbReference>
<dbReference type="PANTHER" id="PTHR32089">
    <property type="entry name" value="METHYL-ACCEPTING CHEMOTAXIS PROTEIN MCPB"/>
    <property type="match status" value="1"/>
</dbReference>
<feature type="transmembrane region" description="Helical" evidence="10">
    <location>
        <begin position="186"/>
        <end position="210"/>
    </location>
</feature>
<sequence length="541" mass="58636">MLNQISVKARLLLLVCVPLLVLIATSTIAIKEMGMLRDSASGIYEHRVVPLKEIKQVADAYAVASVDVLHKYRSNLMGGSEAAAQLQQQATLASQIWQNYLSTTLTPEEEQLVEQARPQIARFQQKITDYQQRIIDGSLQQDSATEFNRELYQIADPLSATLDRLMDIQLVEAEKFKTDAAQQYEFFLQLFLTVLVVVLLVLALLSWMIYRSIQNPLHKLQEAISVVRHQSDLRARAEVFGNDEIAVTALAFNQTIHVVHQNFTELGEAVFQLAAASEEMSQISQRVSDTASEQEQQATHIATAVSQMSMAIQEVANRASSTSEQAGDVNEKTGQGYQKVTDNVSSIEQLSAIIHSASDVIEQLNQESEQITQVLAVIQNIAGQTNLLALNAAIEAARAGDAGRGFAVVADEVRTLATNTQKATESIRTMIDNLQNAAHEAVSAMTQSAQYANTSVDHAKDAGGVLGAIKSAVGVIVDMNVQISAATEEQTVVADDISKNIAAFSRSIGEITRSAGHSAGASSSLAALAARLQQQASSYRV</sequence>
<evidence type="ECO:0000259" key="12">
    <source>
        <dbReference type="PROSITE" id="PS50885"/>
    </source>
</evidence>
<proteinExistence type="inferred from homology"/>
<evidence type="ECO:0000256" key="6">
    <source>
        <dbReference type="ARBA" id="ARBA00029447"/>
    </source>
</evidence>
<evidence type="ECO:0000259" key="11">
    <source>
        <dbReference type="PROSITE" id="PS50111"/>
    </source>
</evidence>
<evidence type="ECO:0000256" key="3">
    <source>
        <dbReference type="ARBA" id="ARBA00022989"/>
    </source>
</evidence>
<dbReference type="AlphaFoldDB" id="A0A928V892"/>
<keyword evidence="4 10" id="KW-0472">Membrane</keyword>
<dbReference type="GO" id="GO:0006935">
    <property type="term" value="P:chemotaxis"/>
    <property type="evidence" value="ECO:0007669"/>
    <property type="project" value="InterPro"/>
</dbReference>
<dbReference type="PANTHER" id="PTHR32089:SF119">
    <property type="entry name" value="METHYL-ACCEPTING CHEMOTAXIS PROTEIN CTPL"/>
    <property type="match status" value="1"/>
</dbReference>
<comment type="caution">
    <text evidence="13">The sequence shown here is derived from an EMBL/GenBank/DDBJ whole genome shotgun (WGS) entry which is preliminary data.</text>
</comment>
<evidence type="ECO:0000256" key="4">
    <source>
        <dbReference type="ARBA" id="ARBA00023136"/>
    </source>
</evidence>
<dbReference type="PROSITE" id="PS50885">
    <property type="entry name" value="HAMP"/>
    <property type="match status" value="1"/>
</dbReference>
<dbReference type="GO" id="GO:0007165">
    <property type="term" value="P:signal transduction"/>
    <property type="evidence" value="ECO:0007669"/>
    <property type="project" value="UniProtKB-KW"/>
</dbReference>
<protein>
    <submittedName>
        <fullName evidence="13">Methyl-accepting chemotaxis protein</fullName>
    </submittedName>
</protein>